<comment type="subcellular location">
    <subcellularLocation>
        <location evidence="8">Cytoplasm</location>
    </subcellularLocation>
</comment>
<name>D4XWH7_9BACT</name>
<evidence type="ECO:0000256" key="10">
    <source>
        <dbReference type="RuleBase" id="RU004320"/>
    </source>
</evidence>
<dbReference type="RefSeq" id="WP_005683845.1">
    <property type="nucleotide sequence ID" value="NZ_ADNC01000027.1"/>
</dbReference>
<proteinExistence type="inferred from homology"/>
<dbReference type="GO" id="GO:0005737">
    <property type="term" value="C:cytoplasm"/>
    <property type="evidence" value="ECO:0007669"/>
    <property type="project" value="UniProtKB-SubCell"/>
</dbReference>
<dbReference type="PANTHER" id="PTHR17224:SF1">
    <property type="entry name" value="PEPTIDYL-TRNA HYDROLASE"/>
    <property type="match status" value="1"/>
</dbReference>
<dbReference type="GO" id="GO:0000049">
    <property type="term" value="F:tRNA binding"/>
    <property type="evidence" value="ECO:0007669"/>
    <property type="project" value="UniProtKB-UniRule"/>
</dbReference>
<evidence type="ECO:0000256" key="3">
    <source>
        <dbReference type="ARBA" id="ARBA00022801"/>
    </source>
</evidence>
<evidence type="ECO:0000313" key="11">
    <source>
        <dbReference type="EMBL" id="EFF41225.1"/>
    </source>
</evidence>
<dbReference type="InterPro" id="IPR018171">
    <property type="entry name" value="Pept_tRNA_hydro_CS"/>
</dbReference>
<gene>
    <name evidence="8 11" type="primary">pth</name>
    <name evidence="11" type="ORF">MALL_0453</name>
</gene>
<feature type="site" description="Discriminates between blocked and unblocked aminoacyl-tRNA" evidence="8">
    <location>
        <position position="9"/>
    </location>
</feature>
<keyword evidence="4 8" id="KW-0694">RNA-binding</keyword>
<dbReference type="STRING" id="747682.MALL_0453"/>
<comment type="function">
    <text evidence="8">Hydrolyzes ribosome-free peptidyl-tRNAs (with 1 or more amino acids incorporated), which drop off the ribosome during protein synthesis, or as a result of ribosome stalling.</text>
</comment>
<evidence type="ECO:0000256" key="9">
    <source>
        <dbReference type="RuleBase" id="RU000673"/>
    </source>
</evidence>
<dbReference type="Gene3D" id="3.40.50.1470">
    <property type="entry name" value="Peptidyl-tRNA hydrolase"/>
    <property type="match status" value="1"/>
</dbReference>
<evidence type="ECO:0000256" key="7">
    <source>
        <dbReference type="ARBA" id="ARBA00050038"/>
    </source>
</evidence>
<dbReference type="eggNOG" id="COG0193">
    <property type="taxonomic scope" value="Bacteria"/>
</dbReference>
<dbReference type="EC" id="3.1.1.29" evidence="1 8"/>
<dbReference type="Pfam" id="PF01195">
    <property type="entry name" value="Pept_tRNA_hydro"/>
    <property type="match status" value="1"/>
</dbReference>
<feature type="binding site" evidence="8">
    <location>
        <position position="60"/>
    </location>
    <ligand>
        <name>tRNA</name>
        <dbReference type="ChEBI" id="CHEBI:17843"/>
    </ligand>
</feature>
<feature type="binding site" evidence="8">
    <location>
        <position position="108"/>
    </location>
    <ligand>
        <name>tRNA</name>
        <dbReference type="ChEBI" id="CHEBI:17843"/>
    </ligand>
</feature>
<protein>
    <recommendedName>
        <fullName evidence="7 8">Peptidyl-tRNA hydrolase</fullName>
        <shortName evidence="8">Pth</shortName>
        <ecNumber evidence="1 8">3.1.1.29</ecNumber>
    </recommendedName>
</protein>
<reference evidence="11 12" key="1">
    <citation type="submission" date="2010-03" db="EMBL/GenBank/DDBJ databases">
        <authorList>
            <person name="Glass J.I."/>
            <person name="Benders G.A."/>
            <person name="Durkin A.S."/>
            <person name="Farmerie W.G."/>
            <person name="Hlavinka K."/>
            <person name="Hostetler J."/>
            <person name="Jackson J."/>
            <person name="May M.A."/>
            <person name="Miller R.H."/>
            <person name="Paralanov V."/>
            <person name="Radune D."/>
            <person name="Szczypinski B."/>
            <person name="Brown D.R."/>
        </authorList>
    </citation>
    <scope>NUCLEOTIDE SEQUENCE [LARGE SCALE GENOMIC DNA]</scope>
    <source>
        <strain evidence="11 12">A21JP2</strain>
    </source>
</reference>
<evidence type="ECO:0000256" key="6">
    <source>
        <dbReference type="ARBA" id="ARBA00048707"/>
    </source>
</evidence>
<comment type="subunit">
    <text evidence="8">Monomer.</text>
</comment>
<evidence type="ECO:0000256" key="1">
    <source>
        <dbReference type="ARBA" id="ARBA00013260"/>
    </source>
</evidence>
<dbReference type="NCBIfam" id="TIGR00447">
    <property type="entry name" value="pth"/>
    <property type="match status" value="1"/>
</dbReference>
<comment type="function">
    <text evidence="8">Catalyzes the release of premature peptidyl moieties from peptidyl-tRNA molecules trapped in stalled 50S ribosomal subunits, and thus maintains levels of free tRNAs and 50S ribosomes.</text>
</comment>
<evidence type="ECO:0000256" key="8">
    <source>
        <dbReference type="HAMAP-Rule" id="MF_00083"/>
    </source>
</evidence>
<dbReference type="EMBL" id="ADNC01000027">
    <property type="protein sequence ID" value="EFF41225.1"/>
    <property type="molecule type" value="Genomic_DNA"/>
</dbReference>
<dbReference type="PROSITE" id="PS01196">
    <property type="entry name" value="PEPT_TRNA_HYDROL_2"/>
    <property type="match status" value="1"/>
</dbReference>
<dbReference type="PROSITE" id="PS01195">
    <property type="entry name" value="PEPT_TRNA_HYDROL_1"/>
    <property type="match status" value="1"/>
</dbReference>
<evidence type="ECO:0000256" key="5">
    <source>
        <dbReference type="ARBA" id="ARBA00038063"/>
    </source>
</evidence>
<dbReference type="HAMAP" id="MF_00083">
    <property type="entry name" value="Pept_tRNA_hydro_bact"/>
    <property type="match status" value="1"/>
</dbReference>
<dbReference type="PANTHER" id="PTHR17224">
    <property type="entry name" value="PEPTIDYL-TRNA HYDROLASE"/>
    <property type="match status" value="1"/>
</dbReference>
<keyword evidence="2 8" id="KW-0820">tRNA-binding</keyword>
<feature type="site" description="Stabilizes the basic form of H active site to accept a proton" evidence="8">
    <location>
        <position position="87"/>
    </location>
</feature>
<dbReference type="Proteomes" id="UP000004757">
    <property type="component" value="Unassembled WGS sequence"/>
</dbReference>
<dbReference type="CDD" id="cd00462">
    <property type="entry name" value="PTH"/>
    <property type="match status" value="1"/>
</dbReference>
<dbReference type="InterPro" id="IPR001328">
    <property type="entry name" value="Pept_tRNA_hydro"/>
</dbReference>
<keyword evidence="3 8" id="KW-0378">Hydrolase</keyword>
<dbReference type="AlphaFoldDB" id="D4XWH7"/>
<evidence type="ECO:0000256" key="4">
    <source>
        <dbReference type="ARBA" id="ARBA00022884"/>
    </source>
</evidence>
<comment type="caution">
    <text evidence="11">The sequence shown here is derived from an EMBL/GenBank/DDBJ whole genome shotgun (WGS) entry which is preliminary data.</text>
</comment>
<dbReference type="OrthoDB" id="9800507at2"/>
<dbReference type="GO" id="GO:0006515">
    <property type="term" value="P:protein quality control for misfolded or incompletely synthesized proteins"/>
    <property type="evidence" value="ECO:0007669"/>
    <property type="project" value="UniProtKB-UniRule"/>
</dbReference>
<comment type="catalytic activity">
    <reaction evidence="6 8 9">
        <text>an N-acyl-L-alpha-aminoacyl-tRNA + H2O = an N-acyl-L-amino acid + a tRNA + H(+)</text>
        <dbReference type="Rhea" id="RHEA:54448"/>
        <dbReference type="Rhea" id="RHEA-COMP:10123"/>
        <dbReference type="Rhea" id="RHEA-COMP:13883"/>
        <dbReference type="ChEBI" id="CHEBI:15377"/>
        <dbReference type="ChEBI" id="CHEBI:15378"/>
        <dbReference type="ChEBI" id="CHEBI:59874"/>
        <dbReference type="ChEBI" id="CHEBI:78442"/>
        <dbReference type="ChEBI" id="CHEBI:138191"/>
        <dbReference type="EC" id="3.1.1.29"/>
    </reaction>
</comment>
<dbReference type="InterPro" id="IPR036416">
    <property type="entry name" value="Pept_tRNA_hydro_sf"/>
</dbReference>
<organism evidence="11 12">
    <name type="scientific">Mycoplasmopsis alligatoris A21JP2</name>
    <dbReference type="NCBI Taxonomy" id="747682"/>
    <lineage>
        <taxon>Bacteria</taxon>
        <taxon>Bacillati</taxon>
        <taxon>Mycoplasmatota</taxon>
        <taxon>Mycoplasmoidales</taxon>
        <taxon>Metamycoplasmataceae</taxon>
        <taxon>Mycoplasmopsis</taxon>
    </lineage>
</organism>
<evidence type="ECO:0000256" key="2">
    <source>
        <dbReference type="ARBA" id="ARBA00022555"/>
    </source>
</evidence>
<dbReference type="SUPFAM" id="SSF53178">
    <property type="entry name" value="Peptidyl-tRNA hydrolase-like"/>
    <property type="match status" value="1"/>
</dbReference>
<keyword evidence="12" id="KW-1185">Reference proteome</keyword>
<dbReference type="GO" id="GO:0072344">
    <property type="term" value="P:rescue of stalled ribosome"/>
    <property type="evidence" value="ECO:0007669"/>
    <property type="project" value="UniProtKB-UniRule"/>
</dbReference>
<feature type="binding site" evidence="8">
    <location>
        <position position="62"/>
    </location>
    <ligand>
        <name>tRNA</name>
        <dbReference type="ChEBI" id="CHEBI:17843"/>
    </ligand>
</feature>
<feature type="active site" description="Proton acceptor" evidence="8">
    <location>
        <position position="19"/>
    </location>
</feature>
<dbReference type="GO" id="GO:0004045">
    <property type="term" value="F:peptidyl-tRNA hydrolase activity"/>
    <property type="evidence" value="ECO:0007669"/>
    <property type="project" value="UniProtKB-UniRule"/>
</dbReference>
<dbReference type="FunFam" id="3.40.50.1470:FF:000001">
    <property type="entry name" value="Peptidyl-tRNA hydrolase"/>
    <property type="match status" value="1"/>
</dbReference>
<feature type="binding site" evidence="8">
    <location>
        <position position="14"/>
    </location>
    <ligand>
        <name>tRNA</name>
        <dbReference type="ChEBI" id="CHEBI:17843"/>
    </ligand>
</feature>
<sequence length="188" mass="21209">MRLIVGLGNPGDNYRHTRHNAGFLVIDKICRILKTDLNKSKFNGNFVKMEDLVIAKPMTYMNLSGNFIKEIMDFYKINPEDVLVIYDEKDYEIGTSSIKIGGSAAGHNGIKSIIDALKNNSFKKLRIGIGKPKTGYHIKDYVLGNFSVEEMTLLEPILDLAAEAAISFAYNDINIVMNKYNVLRRKND</sequence>
<accession>D4XWH7</accession>
<comment type="similarity">
    <text evidence="5 8 10">Belongs to the PTH family.</text>
</comment>
<keyword evidence="8" id="KW-0963">Cytoplasm</keyword>
<evidence type="ECO:0000313" key="12">
    <source>
        <dbReference type="Proteomes" id="UP000004757"/>
    </source>
</evidence>